<evidence type="ECO:0000256" key="4">
    <source>
        <dbReference type="ARBA" id="ARBA00041531"/>
    </source>
</evidence>
<feature type="domain" description="Prokaryotic-type class I peptide chain release factors" evidence="6">
    <location>
        <begin position="30"/>
        <end position="167"/>
    </location>
</feature>
<evidence type="ECO:0000259" key="6">
    <source>
        <dbReference type="Pfam" id="PF00472"/>
    </source>
</evidence>
<dbReference type="Pfam" id="PF00472">
    <property type="entry name" value="RF-1"/>
    <property type="match status" value="1"/>
</dbReference>
<dbReference type="GO" id="GO:0004045">
    <property type="term" value="F:peptidyl-tRNA hydrolase activity"/>
    <property type="evidence" value="ECO:0007669"/>
    <property type="project" value="UniProtKB-EC"/>
</dbReference>
<evidence type="ECO:0000313" key="8">
    <source>
        <dbReference type="Proteomes" id="UP000005237"/>
    </source>
</evidence>
<feature type="region of interest" description="Disordered" evidence="5">
    <location>
        <begin position="159"/>
        <end position="182"/>
    </location>
</feature>
<proteinExistence type="inferred from homology"/>
<dbReference type="GO" id="GO:0016150">
    <property type="term" value="F:translation release factor activity, codon nonspecific"/>
    <property type="evidence" value="ECO:0007669"/>
    <property type="project" value="TreeGrafter"/>
</dbReference>
<evidence type="ECO:0000313" key="7">
    <source>
        <dbReference type="EnsemblMetazoa" id="CJA15295b.1"/>
    </source>
</evidence>
<dbReference type="Gene3D" id="3.30.160.20">
    <property type="match status" value="1"/>
</dbReference>
<evidence type="ECO:0000256" key="2">
    <source>
        <dbReference type="ARBA" id="ARBA00038225"/>
    </source>
</evidence>
<sequence>MHRNLPAFVLRATRNIQTSTASLSASFNGVIPTEKIEKRYTLSSGPGGQNVQKNATKVEIRFKVSDADWLSESLRESLETKLAHRINTAGELIIDSDRTRERHLNVADCFDKLRSAIYAIEAEQGKRQTSEEDEKILRENSCPNKPQNVSHIQRAAVATQHRLQDKRRTSEKKASRRAAVEL</sequence>
<dbReference type="EnsemblMetazoa" id="CJA15295b.1">
    <property type="protein sequence ID" value="CJA15295b.1"/>
    <property type="gene ID" value="WBGene00134499"/>
</dbReference>
<dbReference type="PANTHER" id="PTHR11075">
    <property type="entry name" value="PEPTIDE CHAIN RELEASE FACTOR"/>
    <property type="match status" value="1"/>
</dbReference>
<comment type="similarity">
    <text evidence="2">Belongs to the prokaryotic/mitochondrial release factor family. Mitochondrion-specific ribosomal protein mL62 subfamily.</text>
</comment>
<dbReference type="EC" id="3.1.1.29" evidence="1"/>
<dbReference type="SUPFAM" id="SSF110916">
    <property type="entry name" value="Peptidyl-tRNA hydrolase domain-like"/>
    <property type="match status" value="1"/>
</dbReference>
<dbReference type="InterPro" id="IPR052104">
    <property type="entry name" value="Mito_Release_Factor_mL62"/>
</dbReference>
<dbReference type="Proteomes" id="UP000005237">
    <property type="component" value="Unassembled WGS sequence"/>
</dbReference>
<keyword evidence="8" id="KW-1185">Reference proteome</keyword>
<protein>
    <recommendedName>
        <fullName evidence="3">Large ribosomal subunit protein mL62</fullName>
        <ecNumber evidence="1">3.1.1.29</ecNumber>
    </recommendedName>
    <alternativeName>
        <fullName evidence="4">Peptidyl-tRNA hydrolase ICT1, mitochondrial</fullName>
    </alternativeName>
</protein>
<feature type="compositionally biased region" description="Basic and acidic residues" evidence="5">
    <location>
        <begin position="162"/>
        <end position="182"/>
    </location>
</feature>
<dbReference type="GO" id="GO:0070126">
    <property type="term" value="P:mitochondrial translational termination"/>
    <property type="evidence" value="ECO:0007669"/>
    <property type="project" value="TreeGrafter"/>
</dbReference>
<evidence type="ECO:0000256" key="5">
    <source>
        <dbReference type="SAM" id="MobiDB-lite"/>
    </source>
</evidence>
<name>A0A8R1HY38_CAEJA</name>
<dbReference type="PANTHER" id="PTHR11075:SF54">
    <property type="entry name" value="LARGE RIBOSOMAL SUBUNIT PROTEIN ML62"/>
    <property type="match status" value="1"/>
</dbReference>
<accession>A0A8R1HY38</accession>
<organism evidence="7 8">
    <name type="scientific">Caenorhabditis japonica</name>
    <dbReference type="NCBI Taxonomy" id="281687"/>
    <lineage>
        <taxon>Eukaryota</taxon>
        <taxon>Metazoa</taxon>
        <taxon>Ecdysozoa</taxon>
        <taxon>Nematoda</taxon>
        <taxon>Chromadorea</taxon>
        <taxon>Rhabditida</taxon>
        <taxon>Rhabditina</taxon>
        <taxon>Rhabditomorpha</taxon>
        <taxon>Rhabditoidea</taxon>
        <taxon>Rhabditidae</taxon>
        <taxon>Peloderinae</taxon>
        <taxon>Caenorhabditis</taxon>
    </lineage>
</organism>
<dbReference type="FunFam" id="3.30.160.20:FF:000046">
    <property type="entry name" value="Peptidyl-tRNA hydrolase ICT1"/>
    <property type="match status" value="1"/>
</dbReference>
<evidence type="ECO:0000256" key="3">
    <source>
        <dbReference type="ARBA" id="ARBA00039441"/>
    </source>
</evidence>
<dbReference type="GO" id="GO:0005762">
    <property type="term" value="C:mitochondrial large ribosomal subunit"/>
    <property type="evidence" value="ECO:0007669"/>
    <property type="project" value="TreeGrafter"/>
</dbReference>
<evidence type="ECO:0000256" key="1">
    <source>
        <dbReference type="ARBA" id="ARBA00013260"/>
    </source>
</evidence>
<reference evidence="7" key="2">
    <citation type="submission" date="2022-06" db="UniProtKB">
        <authorList>
            <consortium name="EnsemblMetazoa"/>
        </authorList>
    </citation>
    <scope>IDENTIFICATION</scope>
    <source>
        <strain evidence="7">DF5081</strain>
    </source>
</reference>
<reference evidence="8" key="1">
    <citation type="submission" date="2010-08" db="EMBL/GenBank/DDBJ databases">
        <authorList>
            <consortium name="Caenorhabditis japonica Sequencing Consortium"/>
            <person name="Wilson R.K."/>
        </authorList>
    </citation>
    <scope>NUCLEOTIDE SEQUENCE [LARGE SCALE GENOMIC DNA]</scope>
    <source>
        <strain evidence="8">DF5081</strain>
    </source>
</reference>
<dbReference type="AlphaFoldDB" id="A0A8R1HY38"/>
<dbReference type="InterPro" id="IPR000352">
    <property type="entry name" value="Pep_chain_release_fac_I"/>
</dbReference>